<protein>
    <submittedName>
        <fullName evidence="9">Allene oxide synthase-lipoxygenase protein-like</fullName>
    </submittedName>
</protein>
<dbReference type="Gene3D" id="2.40.180.10">
    <property type="entry name" value="Catalase core domain"/>
    <property type="match status" value="1"/>
</dbReference>
<evidence type="ECO:0000256" key="4">
    <source>
        <dbReference type="ARBA" id="ARBA00023098"/>
    </source>
</evidence>
<dbReference type="PROSITE" id="PS50095">
    <property type="entry name" value="PLAT"/>
    <property type="match status" value="1"/>
</dbReference>
<dbReference type="PROSITE" id="PS00081">
    <property type="entry name" value="LIPOXYGENASE_2"/>
    <property type="match status" value="1"/>
</dbReference>
<gene>
    <name evidence="9" type="primary">LOC106061179</name>
</gene>
<dbReference type="Gene3D" id="1.20.245.10">
    <property type="entry name" value="Lipoxygenase-1, Domain 5"/>
    <property type="match status" value="1"/>
</dbReference>
<dbReference type="PANTHER" id="PTHR11771">
    <property type="entry name" value="LIPOXYGENASE"/>
    <property type="match status" value="1"/>
</dbReference>
<keyword evidence="4" id="KW-0443">Lipid metabolism</keyword>
<keyword evidence="8" id="KW-1185">Reference proteome</keyword>
<feature type="domain" description="PLAT" evidence="6">
    <location>
        <begin position="10"/>
        <end position="129"/>
    </location>
</feature>
<evidence type="ECO:0000256" key="2">
    <source>
        <dbReference type="ARBA" id="ARBA00022964"/>
    </source>
</evidence>
<dbReference type="GO" id="GO:0016702">
    <property type="term" value="F:oxidoreductase activity, acting on single donors with incorporation of molecular oxygen, incorporation of two atoms of oxygen"/>
    <property type="evidence" value="ECO:0007669"/>
    <property type="project" value="InterPro"/>
</dbReference>
<evidence type="ECO:0000313" key="8">
    <source>
        <dbReference type="Proteomes" id="UP001165740"/>
    </source>
</evidence>
<dbReference type="InterPro" id="IPR001024">
    <property type="entry name" value="PLAT/LH2_dom"/>
</dbReference>
<dbReference type="InterPro" id="IPR000907">
    <property type="entry name" value="LipOase"/>
</dbReference>
<dbReference type="InterPro" id="IPR036226">
    <property type="entry name" value="LipOase_C_sf"/>
</dbReference>
<dbReference type="SUPFAM" id="SSF49723">
    <property type="entry name" value="Lipase/lipooxygenase domain (PLAT/LH2 domain)"/>
    <property type="match status" value="1"/>
</dbReference>
<dbReference type="Proteomes" id="UP001165740">
    <property type="component" value="Chromosome 5"/>
</dbReference>
<dbReference type="AlphaFoldDB" id="A0A9W3AG41"/>
<evidence type="ECO:0000256" key="1">
    <source>
        <dbReference type="ARBA" id="ARBA00022723"/>
    </source>
</evidence>
<dbReference type="Gene3D" id="3.10.450.60">
    <property type="match status" value="1"/>
</dbReference>
<proteinExistence type="predicted"/>
<dbReference type="GO" id="GO:0046872">
    <property type="term" value="F:metal ion binding"/>
    <property type="evidence" value="ECO:0007669"/>
    <property type="project" value="UniProtKB-KW"/>
</dbReference>
<feature type="domain" description="Lipoxygenase" evidence="7">
    <location>
        <begin position="128"/>
        <end position="675"/>
    </location>
</feature>
<evidence type="ECO:0000259" key="7">
    <source>
        <dbReference type="PROSITE" id="PS51393"/>
    </source>
</evidence>
<sequence>MFSIFDFPTSDFTVDVITGKKHRGDVSASVGMVLFDEAGNASSKIKVGQIFQKHTKFHIPSNDTAELNKEGDISRIEFWVDGARDNGSKHWHVNKLEVRNNARQKTFVFPVQQWVVRNRSYKVKHLHTSLPQLEHEEFKDDREEELKEKKRIYELDQKFPGAPVQVKILPKPEGFTYRYKQEEILQRRQIMENQIGKIPREAFNWKKIEDIFSIYDPAVFPKPKGSHLWSEDVYFGRQRIATINNTVIELVKDLPQNFPVSDKLVGPFLEGLTLKEAIDKKRLFMCDLKVLEGIPVKENFVLCAPIALFFLDKSRELKPVAIQLFQRPSSNNPIFTPACPTLTWTLVKMWYNNADAAYHQGLTHLGFTHLLMESFDLATQRNLSSSHPVYKLLEPHFLFLMAINSLALTELINKGGWVDEGMNYGRTGMLQLIANVFENWRLDVDGNFHEDMRRRGLDDPNVLPSYHFRDDALLLYNAIDDYVLEYLSIYYTSPDALQTDHELQNWAQELVKERNYSEGGMGIKGVPGNGKISSLDQLQQILTCIIFTCSVKHASANFGQYDEYGFPANYPLTLQGTPPTDPNAILTEADILASLPDIVTILKLMTVTKLLSDRGTNSLGDFETEYIVDPNGKKAVESFRMKLAGIGEIIKERNANRTFEHTYLLPESIPNSISI</sequence>
<accession>A0A9W3AG41</accession>
<dbReference type="Pfam" id="PF00305">
    <property type="entry name" value="Lipoxygenase"/>
    <property type="match status" value="1"/>
</dbReference>
<dbReference type="PROSITE" id="PS51393">
    <property type="entry name" value="LIPOXYGENASE_3"/>
    <property type="match status" value="1"/>
</dbReference>
<dbReference type="Pfam" id="PF01477">
    <property type="entry name" value="PLAT"/>
    <property type="match status" value="1"/>
</dbReference>
<evidence type="ECO:0000256" key="5">
    <source>
        <dbReference type="PROSITE-ProRule" id="PRU00152"/>
    </source>
</evidence>
<dbReference type="OrthoDB" id="407298at2759"/>
<keyword evidence="2" id="KW-0223">Dioxygenase</keyword>
<evidence type="ECO:0000259" key="6">
    <source>
        <dbReference type="PROSITE" id="PS50095"/>
    </source>
</evidence>
<dbReference type="OMA" id="ETPKGMA"/>
<dbReference type="RefSeq" id="XP_055886181.1">
    <property type="nucleotide sequence ID" value="XM_056030206.1"/>
</dbReference>
<dbReference type="PRINTS" id="PR00087">
    <property type="entry name" value="LIPOXYGENASE"/>
</dbReference>
<dbReference type="InterPro" id="IPR020834">
    <property type="entry name" value="LipOase_CS"/>
</dbReference>
<dbReference type="GO" id="GO:0034440">
    <property type="term" value="P:lipid oxidation"/>
    <property type="evidence" value="ECO:0007669"/>
    <property type="project" value="InterPro"/>
</dbReference>
<dbReference type="InterPro" id="IPR036392">
    <property type="entry name" value="PLAT/LH2_dom_sf"/>
</dbReference>
<evidence type="ECO:0000313" key="9">
    <source>
        <dbReference type="RefSeq" id="XP_055886181.1"/>
    </source>
</evidence>
<name>A0A9W3AG41_BIOGL</name>
<keyword evidence="3" id="KW-0560">Oxidoreductase</keyword>
<keyword evidence="1" id="KW-0479">Metal-binding</keyword>
<evidence type="ECO:0000256" key="3">
    <source>
        <dbReference type="ARBA" id="ARBA00023002"/>
    </source>
</evidence>
<comment type="caution">
    <text evidence="5">Lacks conserved residue(s) required for the propagation of feature annotation.</text>
</comment>
<dbReference type="InterPro" id="IPR013819">
    <property type="entry name" value="LipOase_C"/>
</dbReference>
<dbReference type="SUPFAM" id="SSF48484">
    <property type="entry name" value="Lipoxigenase"/>
    <property type="match status" value="1"/>
</dbReference>
<organism evidence="8 9">
    <name type="scientific">Biomphalaria glabrata</name>
    <name type="common">Bloodfluke planorb</name>
    <name type="synonym">Freshwater snail</name>
    <dbReference type="NCBI Taxonomy" id="6526"/>
    <lineage>
        <taxon>Eukaryota</taxon>
        <taxon>Metazoa</taxon>
        <taxon>Spiralia</taxon>
        <taxon>Lophotrochozoa</taxon>
        <taxon>Mollusca</taxon>
        <taxon>Gastropoda</taxon>
        <taxon>Heterobranchia</taxon>
        <taxon>Euthyneura</taxon>
        <taxon>Panpulmonata</taxon>
        <taxon>Hygrophila</taxon>
        <taxon>Lymnaeoidea</taxon>
        <taxon>Planorbidae</taxon>
        <taxon>Biomphalaria</taxon>
    </lineage>
</organism>
<dbReference type="GeneID" id="106061179"/>
<reference evidence="9" key="1">
    <citation type="submission" date="2025-08" db="UniProtKB">
        <authorList>
            <consortium name="RefSeq"/>
        </authorList>
    </citation>
    <scope>IDENTIFICATION</scope>
</reference>